<feature type="region of interest" description="Disordered" evidence="4">
    <location>
        <begin position="76"/>
        <end position="104"/>
    </location>
</feature>
<evidence type="ECO:0000256" key="4">
    <source>
        <dbReference type="SAM" id="MobiDB-lite"/>
    </source>
</evidence>
<dbReference type="PANTHER" id="PTHR38340">
    <property type="entry name" value="S-LAYER PROTEIN"/>
    <property type="match status" value="1"/>
</dbReference>
<keyword evidence="9" id="KW-1185">Reference proteome</keyword>
<evidence type="ECO:0000256" key="5">
    <source>
        <dbReference type="SAM" id="SignalP"/>
    </source>
</evidence>
<evidence type="ECO:0000256" key="3">
    <source>
        <dbReference type="ARBA" id="ARBA00022837"/>
    </source>
</evidence>
<name>A0ABV9LX51_9ALTE</name>
<keyword evidence="5" id="KW-0732">Signal</keyword>
<dbReference type="Gene3D" id="2.160.20.10">
    <property type="entry name" value="Single-stranded right-handed beta-helix, Pectin lyase-like"/>
    <property type="match status" value="2"/>
</dbReference>
<accession>A0ABV9LX51</accession>
<organism evidence="8 9">
    <name type="scientific">Glaciecola siphonariae</name>
    <dbReference type="NCBI Taxonomy" id="521012"/>
    <lineage>
        <taxon>Bacteria</taxon>
        <taxon>Pseudomonadati</taxon>
        <taxon>Pseudomonadota</taxon>
        <taxon>Gammaproteobacteria</taxon>
        <taxon>Alteromonadales</taxon>
        <taxon>Alteromonadaceae</taxon>
        <taxon>Glaciecola</taxon>
    </lineage>
</organism>
<dbReference type="SUPFAM" id="SSF51120">
    <property type="entry name" value="beta-Roll"/>
    <property type="match status" value="3"/>
</dbReference>
<feature type="signal peptide" evidence="5">
    <location>
        <begin position="1"/>
        <end position="29"/>
    </location>
</feature>
<feature type="chain" id="PRO_5046634970" evidence="5">
    <location>
        <begin position="30"/>
        <end position="1215"/>
    </location>
</feature>
<evidence type="ECO:0000259" key="7">
    <source>
        <dbReference type="Pfam" id="PF25275"/>
    </source>
</evidence>
<dbReference type="GO" id="GO:0016787">
    <property type="term" value="F:hydrolase activity"/>
    <property type="evidence" value="ECO:0007669"/>
    <property type="project" value="UniProtKB-KW"/>
</dbReference>
<evidence type="ECO:0000313" key="8">
    <source>
        <dbReference type="EMBL" id="MFC4701151.1"/>
    </source>
</evidence>
<dbReference type="Pfam" id="PF00353">
    <property type="entry name" value="HemolysinCabind"/>
    <property type="match status" value="5"/>
</dbReference>
<proteinExistence type="predicted"/>
<dbReference type="Pfam" id="PF25275">
    <property type="entry name" value="Golvesin_C"/>
    <property type="match status" value="1"/>
</dbReference>
<evidence type="ECO:0000256" key="2">
    <source>
        <dbReference type="ARBA" id="ARBA00022525"/>
    </source>
</evidence>
<dbReference type="EMBL" id="JBHSGU010000005">
    <property type="protein sequence ID" value="MFC4701151.1"/>
    <property type="molecule type" value="Genomic_DNA"/>
</dbReference>
<dbReference type="Pfam" id="PF12708">
    <property type="entry name" value="Pect-lyase_RHGA_epim"/>
    <property type="match status" value="1"/>
</dbReference>
<feature type="domain" description="Golvesin/Xly CBD-like" evidence="7">
    <location>
        <begin position="1102"/>
        <end position="1212"/>
    </location>
</feature>
<dbReference type="InterPro" id="IPR024535">
    <property type="entry name" value="RHGA/B-epi-like_pectate_lyase"/>
</dbReference>
<keyword evidence="3" id="KW-0106">Calcium</keyword>
<dbReference type="InterPro" id="IPR012334">
    <property type="entry name" value="Pectin_lyas_fold"/>
</dbReference>
<dbReference type="SUPFAM" id="SSF51126">
    <property type="entry name" value="Pectin lyase-like"/>
    <property type="match status" value="2"/>
</dbReference>
<feature type="domain" description="Rhamnogalacturonase A/B/Epimerase-like pectate lyase" evidence="6">
    <location>
        <begin position="463"/>
        <end position="688"/>
    </location>
</feature>
<evidence type="ECO:0000313" key="9">
    <source>
        <dbReference type="Proteomes" id="UP001595897"/>
    </source>
</evidence>
<dbReference type="InterPro" id="IPR018511">
    <property type="entry name" value="Hemolysin-typ_Ca-bd_CS"/>
</dbReference>
<evidence type="ECO:0000259" key="6">
    <source>
        <dbReference type="Pfam" id="PF12708"/>
    </source>
</evidence>
<comment type="caution">
    <text evidence="8">The sequence shown here is derived from an EMBL/GenBank/DDBJ whole genome shotgun (WGS) entry which is preliminary data.</text>
</comment>
<protein>
    <submittedName>
        <fullName evidence="8">Glycosyl hydrolase family 28-related protein</fullName>
    </submittedName>
</protein>
<comment type="subcellular location">
    <subcellularLocation>
        <location evidence="1">Secreted</location>
    </subcellularLocation>
</comment>
<dbReference type="Gene3D" id="2.150.10.10">
    <property type="entry name" value="Serralysin-like metalloprotease, C-terminal"/>
    <property type="match status" value="4"/>
</dbReference>
<sequence length="1215" mass="128666">MHTFSLSKVASVFATASALTFCLTSPVFAADTTTIAGANGNNVVTGTASDDRLNGTSADDSLNGLAGNDYLRGRAGNDEVYGGDGNDHVGGDEGDDHLFGGPGNDALWGDGGSDRLSAGEGDDKLYVDADDLFINGGAGRDTLFVRDARGVSVDMSVSQLELAYGDVGDDTFDASLLNIETILHGGAGNDLLYGGKLKDRIDGGDGNDTLVGNAGNDILRGRAGADTVYGSDGNDHVGGDEGDDILFGGAGDDSLWGDEGVDKFDGGAGNDRLYVDADDISIDGGEGYDKVIFTKDGSLSLSLGDSNIESVDASDRADVLDASSSGVSVRILAKHGDDIIIGSDSDDKLYGSEGDDTISPRAGNDKIQGGQGRDIFSFGSNDDLNQIEDFELDLDQLKFNARDISELEIRQYRNDTRISYQGTVVQLWRVDAQTLKESSFIFNTEQNSPENLAIDFPTDAGVVRVDDFGAIPDDGIDDTAAIQAAFDSFSGGQKILYFGQGTYHISSTLRPNEDQGLVRFTIVQGAGKALTKIKLIENSGLNGALLDFRSFDEASQVANGAINFGVYFRNSVRDLTLIVGAQNDDATGLIYAANNQGTVSDVAIISEDGNARIGLDLGSIIDNGPLLVKNVEIEGFDIGIRSSFLAASMTFDGITLSEQNEVSWLSNQAQNTFANNVHFENTPLAFNGPRSSDVGLVLTNSRIEAAQNAGANAIENDRSAYLHNVVVQGFDRAFSATNNFFDRNRLVDVSSDGVINEFWQLGSGNLLRGGPFTLFDDAAQTMLQLPQAALTPPVLERNLSQWVSALDFGGEVGIREGTFNAPVAEDDDTAAIQAAIDAAAAKNASTVYLANGTWVLLGDVTIHGSVERLLGTEAQILGGGNIIVAEGSSASVTIERLQNSFSPAAETKFKIIHQSARPLFVNNLAGFYYEPIEGVSGDVYITDVVAGALRITENQHVWASQLNIEDTAARNTDYEAHIVNDGGTLKVLGYKTEGDGTHVLTRNGGKTEILGHFHQSSSLTVPQYMTTDADFSVVVSRSVAAGGLVGTVMETRDGLSRTGNMGIADGYSAIRPNTVAGDVIVLDTQDAVFSGDVNTIAGFPGGFVGKNYVFMRPNSGATARFEKDLAVAGEYEIFGRWHADFGGQPDSGHATNAKLMIDTASGEQIIFLNQKKDFGDWTSLGSFDLSHGKFRALFDTEGANGNVIVDAIRLERIEQ</sequence>
<evidence type="ECO:0000256" key="1">
    <source>
        <dbReference type="ARBA" id="ARBA00004613"/>
    </source>
</evidence>
<dbReference type="InterPro" id="IPR011050">
    <property type="entry name" value="Pectin_lyase_fold/virulence"/>
</dbReference>
<gene>
    <name evidence="8" type="ORF">ACFO4O_13335</name>
</gene>
<keyword evidence="2" id="KW-0964">Secreted</keyword>
<dbReference type="InterPro" id="IPR033803">
    <property type="entry name" value="CBD-like_Golvesin-Xly"/>
</dbReference>
<reference evidence="9" key="1">
    <citation type="journal article" date="2019" name="Int. J. Syst. Evol. Microbiol.">
        <title>The Global Catalogue of Microorganisms (GCM) 10K type strain sequencing project: providing services to taxonomists for standard genome sequencing and annotation.</title>
        <authorList>
            <consortium name="The Broad Institute Genomics Platform"/>
            <consortium name="The Broad Institute Genome Sequencing Center for Infectious Disease"/>
            <person name="Wu L."/>
            <person name="Ma J."/>
        </authorList>
    </citation>
    <scope>NUCLEOTIDE SEQUENCE [LARGE SCALE GENOMIC DNA]</scope>
    <source>
        <strain evidence="9">KACC 12507</strain>
    </source>
</reference>
<dbReference type="InterPro" id="IPR050557">
    <property type="entry name" value="RTX_toxin/Mannuronan_C5-epim"/>
</dbReference>
<dbReference type="PRINTS" id="PR00313">
    <property type="entry name" value="CABNDNGRPT"/>
</dbReference>
<dbReference type="InterPro" id="IPR011049">
    <property type="entry name" value="Serralysin-like_metalloprot_C"/>
</dbReference>
<dbReference type="RefSeq" id="WP_382409320.1">
    <property type="nucleotide sequence ID" value="NZ_JBHSGU010000005.1"/>
</dbReference>
<dbReference type="Proteomes" id="UP001595897">
    <property type="component" value="Unassembled WGS sequence"/>
</dbReference>
<dbReference type="InterPro" id="IPR001343">
    <property type="entry name" value="Hemolysn_Ca-bd"/>
</dbReference>
<dbReference type="PANTHER" id="PTHR38340:SF1">
    <property type="entry name" value="S-LAYER PROTEIN"/>
    <property type="match status" value="1"/>
</dbReference>
<dbReference type="PROSITE" id="PS00330">
    <property type="entry name" value="HEMOLYSIN_CALCIUM"/>
    <property type="match status" value="1"/>
</dbReference>
<keyword evidence="8" id="KW-0378">Hydrolase</keyword>